<reference evidence="1" key="1">
    <citation type="journal article" date="2020" name="Stud. Mycol.">
        <title>101 Dothideomycetes genomes: a test case for predicting lifestyles and emergence of pathogens.</title>
        <authorList>
            <person name="Haridas S."/>
            <person name="Albert R."/>
            <person name="Binder M."/>
            <person name="Bloem J."/>
            <person name="Labutti K."/>
            <person name="Salamov A."/>
            <person name="Andreopoulos B."/>
            <person name="Baker S."/>
            <person name="Barry K."/>
            <person name="Bills G."/>
            <person name="Bluhm B."/>
            <person name="Cannon C."/>
            <person name="Castanera R."/>
            <person name="Culley D."/>
            <person name="Daum C."/>
            <person name="Ezra D."/>
            <person name="Gonzalez J."/>
            <person name="Henrissat B."/>
            <person name="Kuo A."/>
            <person name="Liang C."/>
            <person name="Lipzen A."/>
            <person name="Lutzoni F."/>
            <person name="Magnuson J."/>
            <person name="Mondo S."/>
            <person name="Nolan M."/>
            <person name="Ohm R."/>
            <person name="Pangilinan J."/>
            <person name="Park H.-J."/>
            <person name="Ramirez L."/>
            <person name="Alfaro M."/>
            <person name="Sun H."/>
            <person name="Tritt A."/>
            <person name="Yoshinaga Y."/>
            <person name="Zwiers L.-H."/>
            <person name="Turgeon B."/>
            <person name="Goodwin S."/>
            <person name="Spatafora J."/>
            <person name="Crous P."/>
            <person name="Grigoriev I."/>
        </authorList>
    </citation>
    <scope>NUCLEOTIDE SEQUENCE</scope>
    <source>
        <strain evidence="1">CBS 113818</strain>
    </source>
</reference>
<feature type="non-terminal residue" evidence="1">
    <location>
        <position position="1"/>
    </location>
</feature>
<evidence type="ECO:0000313" key="1">
    <source>
        <dbReference type="EMBL" id="KAF2824843.1"/>
    </source>
</evidence>
<gene>
    <name evidence="1" type="ORF">CC86DRAFT_295542</name>
</gene>
<dbReference type="Proteomes" id="UP000799424">
    <property type="component" value="Unassembled WGS sequence"/>
</dbReference>
<protein>
    <submittedName>
        <fullName evidence="1">Uncharacterized protein</fullName>
    </submittedName>
</protein>
<accession>A0A6A6ZVG9</accession>
<organism evidence="1 2">
    <name type="scientific">Ophiobolus disseminans</name>
    <dbReference type="NCBI Taxonomy" id="1469910"/>
    <lineage>
        <taxon>Eukaryota</taxon>
        <taxon>Fungi</taxon>
        <taxon>Dikarya</taxon>
        <taxon>Ascomycota</taxon>
        <taxon>Pezizomycotina</taxon>
        <taxon>Dothideomycetes</taxon>
        <taxon>Pleosporomycetidae</taxon>
        <taxon>Pleosporales</taxon>
        <taxon>Pleosporineae</taxon>
        <taxon>Phaeosphaeriaceae</taxon>
        <taxon>Ophiobolus</taxon>
    </lineage>
</organism>
<dbReference type="OrthoDB" id="10498555at2759"/>
<dbReference type="AlphaFoldDB" id="A0A6A6ZVG9"/>
<keyword evidence="2" id="KW-1185">Reference proteome</keyword>
<evidence type="ECO:0000313" key="2">
    <source>
        <dbReference type="Proteomes" id="UP000799424"/>
    </source>
</evidence>
<name>A0A6A6ZVG9_9PLEO</name>
<dbReference type="EMBL" id="MU006229">
    <property type="protein sequence ID" value="KAF2824843.1"/>
    <property type="molecule type" value="Genomic_DNA"/>
</dbReference>
<sequence>EGSVVVDQPAVTVMRPVSYAVIGIRYLLKSLKVVFIVQIEDRSSVIDRRVVKLCVVRT</sequence>
<proteinExistence type="predicted"/>